<dbReference type="GO" id="GO:0006270">
    <property type="term" value="P:DNA replication initiation"/>
    <property type="evidence" value="ECO:0007669"/>
    <property type="project" value="TreeGrafter"/>
</dbReference>
<dbReference type="OrthoDB" id="343623at2759"/>
<dbReference type="EMBL" id="BRXW01000098">
    <property type="protein sequence ID" value="GMI06253.1"/>
    <property type="molecule type" value="Genomic_DNA"/>
</dbReference>
<sequence>MQLTVPDSPEALPPAPPPSTPVTLSTFLPTLDKSYTPEVCPQALQACQTQLRGSLLRTLTSQTSTSLTLVGPPSSGKSLLLRTTLSSLRSDPACAPFKIITLNGIIHSDPSTLFHALNSILNPPSTSSNSKSSFVHPPTPSPLQTMSWNKSFEVLNVLLQHSTSQPLIIVLSNLHLFTSHSKTLLYHLTDLLQSPNHRFALIGLTSVLSYFELFERRVRSRIQGGVIYTRNLNLNELKSVLIHKLGYFKGTPEIYTNLINDKDSILSDLIRRQWNVSGGLRSFFKILHAWACIVESKGKDGSDVNCWIEAFGVCGADVQGWGVGVVDPLSELNLPCALIVASLRRLTLRMTLSTEQCCTFKEISKDLKPIYKGDEAVIKRCLLSLIDRGIVQIARFHLGGGAMRYNSVKAYFSESENLHLVVGREDVEKWCREFRGWGTREKEWALKVV</sequence>
<feature type="region of interest" description="Disordered" evidence="1">
    <location>
        <begin position="1"/>
        <end position="21"/>
    </location>
</feature>
<protein>
    <recommendedName>
        <fullName evidence="2">Orc1-like AAA ATPase domain-containing protein</fullName>
    </recommendedName>
</protein>
<reference evidence="4" key="1">
    <citation type="journal article" date="2023" name="Commun. Biol.">
        <title>Genome analysis of Parmales, the sister group of diatoms, reveals the evolutionary specialization of diatoms from phago-mixotrophs to photoautotrophs.</title>
        <authorList>
            <person name="Ban H."/>
            <person name="Sato S."/>
            <person name="Yoshikawa S."/>
            <person name="Yamada K."/>
            <person name="Nakamura Y."/>
            <person name="Ichinomiya M."/>
            <person name="Sato N."/>
            <person name="Blanc-Mathieu R."/>
            <person name="Endo H."/>
            <person name="Kuwata A."/>
            <person name="Ogata H."/>
        </authorList>
    </citation>
    <scope>NUCLEOTIDE SEQUENCE [LARGE SCALE GENOMIC DNA]</scope>
    <source>
        <strain evidence="4">NIES 3700</strain>
    </source>
</reference>
<dbReference type="GO" id="GO:0003688">
    <property type="term" value="F:DNA replication origin binding"/>
    <property type="evidence" value="ECO:0007669"/>
    <property type="project" value="TreeGrafter"/>
</dbReference>
<proteinExistence type="predicted"/>
<name>A0A9W7CI32_9STRA</name>
<dbReference type="Gene3D" id="3.40.50.300">
    <property type="entry name" value="P-loop containing nucleotide triphosphate hydrolases"/>
    <property type="match status" value="1"/>
</dbReference>
<dbReference type="AlphaFoldDB" id="A0A9W7CI32"/>
<dbReference type="Pfam" id="PF13191">
    <property type="entry name" value="AAA_16"/>
    <property type="match status" value="1"/>
</dbReference>
<dbReference type="Proteomes" id="UP001165122">
    <property type="component" value="Unassembled WGS sequence"/>
</dbReference>
<evidence type="ECO:0000259" key="2">
    <source>
        <dbReference type="Pfam" id="PF13191"/>
    </source>
</evidence>
<dbReference type="InterPro" id="IPR041664">
    <property type="entry name" value="AAA_16"/>
</dbReference>
<keyword evidence="4" id="KW-1185">Reference proteome</keyword>
<organism evidence="3 4">
    <name type="scientific">Triparma laevis f. longispina</name>
    <dbReference type="NCBI Taxonomy" id="1714387"/>
    <lineage>
        <taxon>Eukaryota</taxon>
        <taxon>Sar</taxon>
        <taxon>Stramenopiles</taxon>
        <taxon>Ochrophyta</taxon>
        <taxon>Bolidophyceae</taxon>
        <taxon>Parmales</taxon>
        <taxon>Triparmaceae</taxon>
        <taxon>Triparma</taxon>
    </lineage>
</organism>
<accession>A0A9W7CI32</accession>
<dbReference type="SUPFAM" id="SSF52540">
    <property type="entry name" value="P-loop containing nucleoside triphosphate hydrolases"/>
    <property type="match status" value="1"/>
</dbReference>
<feature type="compositionally biased region" description="Pro residues" evidence="1">
    <location>
        <begin position="11"/>
        <end position="20"/>
    </location>
</feature>
<dbReference type="InterPro" id="IPR016527">
    <property type="entry name" value="ORC4"/>
</dbReference>
<evidence type="ECO:0000313" key="3">
    <source>
        <dbReference type="EMBL" id="GMI06253.1"/>
    </source>
</evidence>
<dbReference type="GO" id="GO:0005664">
    <property type="term" value="C:nuclear origin of replication recognition complex"/>
    <property type="evidence" value="ECO:0007669"/>
    <property type="project" value="TreeGrafter"/>
</dbReference>
<comment type="caution">
    <text evidence="3">The sequence shown here is derived from an EMBL/GenBank/DDBJ whole genome shotgun (WGS) entry which is preliminary data.</text>
</comment>
<gene>
    <name evidence="3" type="ORF">TrLO_g11979</name>
</gene>
<dbReference type="PANTHER" id="PTHR12087:SF0">
    <property type="entry name" value="ORIGIN RECOGNITION COMPLEX SUBUNIT 4"/>
    <property type="match status" value="1"/>
</dbReference>
<feature type="domain" description="Orc1-like AAA ATPase" evidence="2">
    <location>
        <begin position="54"/>
        <end position="197"/>
    </location>
</feature>
<evidence type="ECO:0000313" key="4">
    <source>
        <dbReference type="Proteomes" id="UP001165122"/>
    </source>
</evidence>
<dbReference type="InterPro" id="IPR027417">
    <property type="entry name" value="P-loop_NTPase"/>
</dbReference>
<feature type="compositionally biased region" description="Low complexity" evidence="1">
    <location>
        <begin position="1"/>
        <end position="10"/>
    </location>
</feature>
<evidence type="ECO:0000256" key="1">
    <source>
        <dbReference type="SAM" id="MobiDB-lite"/>
    </source>
</evidence>
<dbReference type="PANTHER" id="PTHR12087">
    <property type="entry name" value="ORIGIN RECOGNITION COMPLEX SUBUNIT 4"/>
    <property type="match status" value="1"/>
</dbReference>